<organism evidence="3 4">
    <name type="scientific">Acetobacter fabarum</name>
    <dbReference type="NCBI Taxonomy" id="483199"/>
    <lineage>
        <taxon>Bacteria</taxon>
        <taxon>Pseudomonadati</taxon>
        <taxon>Pseudomonadota</taxon>
        <taxon>Alphaproteobacteria</taxon>
        <taxon>Acetobacterales</taxon>
        <taxon>Acetobacteraceae</taxon>
        <taxon>Acetobacter</taxon>
    </lineage>
</organism>
<dbReference type="GO" id="GO:0009103">
    <property type="term" value="P:lipopolysaccharide biosynthetic process"/>
    <property type="evidence" value="ECO:0007669"/>
    <property type="project" value="TreeGrafter"/>
</dbReference>
<protein>
    <submittedName>
        <fullName evidence="3">Glycosyl transferase family 1</fullName>
    </submittedName>
</protein>
<dbReference type="Pfam" id="PF13439">
    <property type="entry name" value="Glyco_transf_4"/>
    <property type="match status" value="1"/>
</dbReference>
<evidence type="ECO:0000313" key="4">
    <source>
        <dbReference type="Proteomes" id="UP000216151"/>
    </source>
</evidence>
<dbReference type="OrthoDB" id="9801609at2"/>
<evidence type="ECO:0000259" key="2">
    <source>
        <dbReference type="Pfam" id="PF13439"/>
    </source>
</evidence>
<reference evidence="3 4" key="1">
    <citation type="submission" date="2017-04" db="EMBL/GenBank/DDBJ databases">
        <title>Kefir bacterial isolates.</title>
        <authorList>
            <person name="Kim Y."/>
            <person name="Blasche S."/>
            <person name="Patil K.R."/>
        </authorList>
    </citation>
    <scope>NUCLEOTIDE SEQUENCE [LARGE SCALE GENOMIC DNA]</scope>
    <source>
        <strain evidence="3 4">KR</strain>
    </source>
</reference>
<keyword evidence="1 3" id="KW-0808">Transferase</keyword>
<evidence type="ECO:0000313" key="3">
    <source>
        <dbReference type="EMBL" id="PAK78898.1"/>
    </source>
</evidence>
<evidence type="ECO:0000256" key="1">
    <source>
        <dbReference type="ARBA" id="ARBA00022679"/>
    </source>
</evidence>
<dbReference type="Gene3D" id="3.40.50.2000">
    <property type="entry name" value="Glycogen Phosphorylase B"/>
    <property type="match status" value="2"/>
</dbReference>
<keyword evidence="4" id="KW-1185">Reference proteome</keyword>
<dbReference type="AlphaFoldDB" id="A0A269Y064"/>
<name>A0A269Y064_9PROT</name>
<proteinExistence type="predicted"/>
<dbReference type="InterPro" id="IPR028098">
    <property type="entry name" value="Glyco_trans_4-like_N"/>
</dbReference>
<dbReference type="PANTHER" id="PTHR46401:SF2">
    <property type="entry name" value="GLYCOSYLTRANSFERASE WBBK-RELATED"/>
    <property type="match status" value="1"/>
</dbReference>
<comment type="caution">
    <text evidence="3">The sequence shown here is derived from an EMBL/GenBank/DDBJ whole genome shotgun (WGS) entry which is preliminary data.</text>
</comment>
<dbReference type="Pfam" id="PF13692">
    <property type="entry name" value="Glyco_trans_1_4"/>
    <property type="match status" value="1"/>
</dbReference>
<dbReference type="SUPFAM" id="SSF53756">
    <property type="entry name" value="UDP-Glycosyltransferase/glycogen phosphorylase"/>
    <property type="match status" value="1"/>
</dbReference>
<dbReference type="GO" id="GO:0016757">
    <property type="term" value="F:glycosyltransferase activity"/>
    <property type="evidence" value="ECO:0007669"/>
    <property type="project" value="TreeGrafter"/>
</dbReference>
<dbReference type="Proteomes" id="UP000216151">
    <property type="component" value="Unassembled WGS sequence"/>
</dbReference>
<dbReference type="PROSITE" id="PS51257">
    <property type="entry name" value="PROKAR_LIPOPROTEIN"/>
    <property type="match status" value="1"/>
</dbReference>
<feature type="domain" description="Glycosyltransferase subfamily 4-like N-terminal" evidence="2">
    <location>
        <begin position="8"/>
        <end position="179"/>
    </location>
</feature>
<gene>
    <name evidence="3" type="ORF">B8X00_03145</name>
</gene>
<dbReference type="CDD" id="cd03809">
    <property type="entry name" value="GT4_MtfB-like"/>
    <property type="match status" value="1"/>
</dbReference>
<accession>A0A269Y064</accession>
<dbReference type="PANTHER" id="PTHR46401">
    <property type="entry name" value="GLYCOSYLTRANSFERASE WBBK-RELATED"/>
    <property type="match status" value="1"/>
</dbReference>
<dbReference type="EMBL" id="NCXK01000002">
    <property type="protein sequence ID" value="PAK78898.1"/>
    <property type="molecule type" value="Genomic_DNA"/>
</dbReference>
<sequence>MGRSGGTGVATYVQSMQACLTQMGYHTQYLWDHDPDHDDQPSNTGWQRLIRLLRACLPFQVVNARRRLSSDPYPYLSDIYRIAHIHFQIWKRLLPLYSRQVPDIMFWTYPLPVIMKNTINIVTIHDLIPLTHPHLTGINPRRLNTQLTQLVARADVVLTVSETVRQQIQDILGVPADKVINLYQLAGVSDAERQQFTTAPVVAPAGSFICIGRVEKRKNIERLVDAHARSATDRPLVLLGPDGDDMPDFSPRTSRQHIIRVPWCSRLSLLRALANAHALVFPSLAEGFGLPIIEAMALGVPVITSRGGATEEIAGGAALLVDPYDTQDIAHAIRHLDHMKPETPEWEKLRQLGVKRSEDFTTLAQIERLHQFHAYLCKRFPGKVFPLP</sequence>